<sequence length="186" mass="21296">MDIAASHYTHISAAITHAGIVYMWGQCRGQSITEPTETLFCCLDDVFACYAMPAVTFRALKIGEQQRQTPRQLALSLWLNSPLPQTDFKRTDHMSVAQSVAMLFDDPATSDVKVQLEGKIIHVHKVILKSRCEHFRSMFQSHWEQDGKDIIEISQFTYPVYRAFLQFLYTDRIDLSLEHAIGLAWT</sequence>
<evidence type="ECO:0000313" key="2">
    <source>
        <dbReference type="Proteomes" id="UP000695022"/>
    </source>
</evidence>
<dbReference type="PROSITE" id="PS50097">
    <property type="entry name" value="BTB"/>
    <property type="match status" value="1"/>
</dbReference>
<dbReference type="RefSeq" id="XP_014672217.1">
    <property type="nucleotide sequence ID" value="XM_014816731.1"/>
</dbReference>
<feature type="domain" description="BTB" evidence="1">
    <location>
        <begin position="110"/>
        <end position="177"/>
    </location>
</feature>
<dbReference type="PANTHER" id="PTHR24413">
    <property type="entry name" value="SPECKLE-TYPE POZ PROTEIN"/>
    <property type="match status" value="1"/>
</dbReference>
<accession>A0ABM1EJ46</accession>
<dbReference type="Pfam" id="PF00651">
    <property type="entry name" value="BTB"/>
    <property type="match status" value="1"/>
</dbReference>
<name>A0ABM1EJ46_PRICU</name>
<dbReference type="SMART" id="SM00225">
    <property type="entry name" value="BTB"/>
    <property type="match status" value="1"/>
</dbReference>
<dbReference type="Gene3D" id="3.30.710.10">
    <property type="entry name" value="Potassium Channel Kv1.1, Chain A"/>
    <property type="match status" value="1"/>
</dbReference>
<keyword evidence="2" id="KW-1185">Reference proteome</keyword>
<organism evidence="2 3">
    <name type="scientific">Priapulus caudatus</name>
    <name type="common">Priapulid worm</name>
    <dbReference type="NCBI Taxonomy" id="37621"/>
    <lineage>
        <taxon>Eukaryota</taxon>
        <taxon>Metazoa</taxon>
        <taxon>Ecdysozoa</taxon>
        <taxon>Scalidophora</taxon>
        <taxon>Priapulida</taxon>
        <taxon>Priapulimorpha</taxon>
        <taxon>Priapulimorphida</taxon>
        <taxon>Priapulidae</taxon>
        <taxon>Priapulus</taxon>
    </lineage>
</organism>
<reference evidence="3" key="1">
    <citation type="submission" date="2025-08" db="UniProtKB">
        <authorList>
            <consortium name="RefSeq"/>
        </authorList>
    </citation>
    <scope>IDENTIFICATION</scope>
</reference>
<dbReference type="InterPro" id="IPR000210">
    <property type="entry name" value="BTB/POZ_dom"/>
</dbReference>
<protein>
    <submittedName>
        <fullName evidence="3">RCC1 and BTB domain-containing protein 1-like</fullName>
    </submittedName>
</protein>
<gene>
    <name evidence="3" type="primary">LOC106812760</name>
</gene>
<evidence type="ECO:0000313" key="3">
    <source>
        <dbReference type="RefSeq" id="XP_014672217.1"/>
    </source>
</evidence>
<evidence type="ECO:0000259" key="1">
    <source>
        <dbReference type="PROSITE" id="PS50097"/>
    </source>
</evidence>
<dbReference type="InterPro" id="IPR011333">
    <property type="entry name" value="SKP1/BTB/POZ_sf"/>
</dbReference>
<dbReference type="SUPFAM" id="SSF54695">
    <property type="entry name" value="POZ domain"/>
    <property type="match status" value="1"/>
</dbReference>
<dbReference type="Proteomes" id="UP000695022">
    <property type="component" value="Unplaced"/>
</dbReference>
<proteinExistence type="predicted"/>
<dbReference type="GeneID" id="106812760"/>